<dbReference type="Proteomes" id="UP000072874">
    <property type="component" value="Chromosome 9"/>
</dbReference>
<evidence type="ECO:0000256" key="4">
    <source>
        <dbReference type="ARBA" id="ARBA00013081"/>
    </source>
</evidence>
<reference evidence="16" key="2">
    <citation type="submission" date="2014-05" db="EMBL/GenBank/DDBJ databases">
        <authorList>
            <person name="Aslett M.A."/>
            <person name="De Silva N."/>
        </authorList>
    </citation>
    <scope>NUCLEOTIDE SEQUENCE</scope>
    <source>
        <strain evidence="16">17X</strain>
    </source>
</reference>
<organism evidence="16 17">
    <name type="scientific">Plasmodium yoelii</name>
    <dbReference type="NCBI Taxonomy" id="5861"/>
    <lineage>
        <taxon>Eukaryota</taxon>
        <taxon>Sar</taxon>
        <taxon>Alveolata</taxon>
        <taxon>Apicomplexa</taxon>
        <taxon>Aconoidasida</taxon>
        <taxon>Haemosporida</taxon>
        <taxon>Plasmodiidae</taxon>
        <taxon>Plasmodium</taxon>
        <taxon>Plasmodium (Vinckeia)</taxon>
    </lineage>
</organism>
<comment type="catalytic activity">
    <reaction evidence="10">
        <text>O-phospho-L-seryl-[protein] + H2O = L-seryl-[protein] + phosphate</text>
        <dbReference type="Rhea" id="RHEA:20629"/>
        <dbReference type="Rhea" id="RHEA-COMP:9863"/>
        <dbReference type="Rhea" id="RHEA-COMP:11604"/>
        <dbReference type="ChEBI" id="CHEBI:15377"/>
        <dbReference type="ChEBI" id="CHEBI:29999"/>
        <dbReference type="ChEBI" id="CHEBI:43474"/>
        <dbReference type="ChEBI" id="CHEBI:83421"/>
        <dbReference type="EC" id="3.1.3.16"/>
    </reaction>
</comment>
<reference evidence="17 18" key="1">
    <citation type="journal article" date="2014" name="BMC Biol.">
        <title>A comprehensive evaluation of rodent malaria parasite genomes and gene expression.</title>
        <authorList>
            <person name="Otto T.D."/>
            <person name="Bohme U."/>
            <person name="Jackson A.P."/>
            <person name="Hunt M."/>
            <person name="Franke-Fayard B."/>
            <person name="Hoeijmakers W.A."/>
            <person name="Religa A.A."/>
            <person name="Robertson L."/>
            <person name="Sanders M."/>
            <person name="Ogun S.A."/>
            <person name="Cunningham D."/>
            <person name="Erhart A."/>
            <person name="Billker O."/>
            <person name="Khan S.M."/>
            <person name="Stunnenberg H.G."/>
            <person name="Langhorne J."/>
            <person name="Holder A.A."/>
            <person name="Waters A.P."/>
            <person name="Newbold C.I."/>
            <person name="Pain A."/>
            <person name="Berriman M."/>
            <person name="Janse C.J."/>
        </authorList>
    </citation>
    <scope>NUCLEOTIDE SEQUENCE [LARGE SCALE GENOMIC DNA]</scope>
    <source>
        <strain evidence="16 17">17X</strain>
        <strain evidence="15 18">YM</strain>
    </source>
</reference>
<evidence type="ECO:0000256" key="1">
    <source>
        <dbReference type="ARBA" id="ARBA00001936"/>
    </source>
</evidence>
<dbReference type="AlphaFoldDB" id="A0A078K7A8"/>
<dbReference type="CDD" id="cd00143">
    <property type="entry name" value="PP2Cc"/>
    <property type="match status" value="1"/>
</dbReference>
<evidence type="ECO:0000313" key="16">
    <source>
        <dbReference type="EMBL" id="VTZ78308.1"/>
    </source>
</evidence>
<evidence type="ECO:0000256" key="12">
    <source>
        <dbReference type="RuleBase" id="RU003465"/>
    </source>
</evidence>
<evidence type="ECO:0000256" key="6">
    <source>
        <dbReference type="ARBA" id="ARBA00022801"/>
    </source>
</evidence>
<feature type="compositionally biased region" description="Low complexity" evidence="13">
    <location>
        <begin position="647"/>
        <end position="667"/>
    </location>
</feature>
<evidence type="ECO:0000256" key="13">
    <source>
        <dbReference type="SAM" id="MobiDB-lite"/>
    </source>
</evidence>
<dbReference type="EMBL" id="LK934637">
    <property type="protein sequence ID" value="CDU17891.1"/>
    <property type="molecule type" value="Genomic_DNA"/>
</dbReference>
<accession>A0A078K7A8</accession>
<dbReference type="VEuPathDB" id="PlasmoDB:PYYM_0911100"/>
<feature type="domain" description="PPM-type phosphatase" evidence="14">
    <location>
        <begin position="26"/>
        <end position="779"/>
    </location>
</feature>
<dbReference type="Proteomes" id="UP000072904">
    <property type="component" value="Chromosome 9"/>
</dbReference>
<gene>
    <name evidence="16" type="ORF">PY17X_0911600</name>
    <name evidence="15" type="ORF">PYYM_0911100</name>
</gene>
<keyword evidence="5" id="KW-0479">Metal-binding</keyword>
<feature type="region of interest" description="Disordered" evidence="13">
    <location>
        <begin position="638"/>
        <end position="731"/>
    </location>
</feature>
<dbReference type="VEuPathDB" id="PlasmoDB:PY06845"/>
<dbReference type="Gene3D" id="3.60.40.10">
    <property type="entry name" value="PPM-type phosphatase domain"/>
    <property type="match status" value="2"/>
</dbReference>
<dbReference type="GO" id="GO:0046872">
    <property type="term" value="F:metal ion binding"/>
    <property type="evidence" value="ECO:0007669"/>
    <property type="project" value="UniProtKB-KW"/>
</dbReference>
<keyword evidence="6 12" id="KW-0378">Hydrolase</keyword>
<proteinExistence type="inferred from homology"/>
<comment type="cofactor">
    <cofactor evidence="1">
        <name>Mn(2+)</name>
        <dbReference type="ChEBI" id="CHEBI:29035"/>
    </cofactor>
</comment>
<evidence type="ECO:0000313" key="18">
    <source>
        <dbReference type="Proteomes" id="UP000072904"/>
    </source>
</evidence>
<dbReference type="VEuPathDB" id="PlasmoDB:Py17XNL_000900140"/>
<name>A0A078K7A8_PLAYE</name>
<feature type="compositionally biased region" description="Basic and acidic residues" evidence="13">
    <location>
        <begin position="267"/>
        <end position="305"/>
    </location>
</feature>
<sequence>MGAYLSAPKTNKESMDGGNLEIDPSRYGLSCMQGWRKNMEDSHICYNNIKVNEIEEVISIYGVFDGHGGPNVSKWISYNFYRIFVKCIKEASDEMKKDNLDKSENYKLKLIKLTLEKTFLKLDEEMLLTENQEKLKKYNASAQETEESDTRENYLYSILNDIISKNISIKAVEKDGKRCLQVVYNKEGNPVEEGSAETPSTSLIEDDYNNKTEELYDEDDSILKDNMNGDDKELEIKENDSEKKNDDNNFKKIDTTTGEVNSNDNIKGIKLEKDEKSEDNTNKIKIEDSDNTNKEQNDLQNKCKSEVNSVDTDTSNLGQDIKNEIKEDNNGSTEINTKRLKKDMNNETDNNIKEEDAINNNIKTEDVKPSALTYDNLKSLGEMTEPEDKLKGNYSNSNDVINDILNSCDDDNSLDLYGKDNIGEGFSYNETITNVIDNNINNNNNNENNNNNNENNNNENNSNENNETNDNNDLYSPDELRLFENYYSNDYEDNIAYSCGSTAIVAVIIKGYLIVANAGDSRAIICFNGNSLGMSTDHKPHLQAEEARIKKAGGYISNGRVDGNLNLTRAIGDLHYKRDPFLSQKDQKISAFPEVTCVTLTPDDEFLFLACDGIWDCKDGQDVVGFVKTRLEKFEELPDNSADLGGNQNTNSEHINSNNNTTNNENSTLKDEANASNNAENGQISNSYDKNINNNNSNIENEDNSNENQNNFNENNDNNFEKDTNGKYDDSPIIERKKYDKFNKLSQICEELCDDCLSNNYKENDGIGCDNMTCLIVQYNPLYKMHTEKKFLNIDDIE</sequence>
<evidence type="ECO:0000256" key="5">
    <source>
        <dbReference type="ARBA" id="ARBA00022723"/>
    </source>
</evidence>
<feature type="compositionally biased region" description="Low complexity" evidence="13">
    <location>
        <begin position="706"/>
        <end position="718"/>
    </location>
</feature>
<dbReference type="OrthoDB" id="10264738at2759"/>
<dbReference type="OMA" id="FPEVTCV"/>
<dbReference type="PROSITE" id="PS01032">
    <property type="entry name" value="PPM_1"/>
    <property type="match status" value="1"/>
</dbReference>
<evidence type="ECO:0000256" key="7">
    <source>
        <dbReference type="ARBA" id="ARBA00022842"/>
    </source>
</evidence>
<keyword evidence="9" id="KW-0464">Manganese</keyword>
<evidence type="ECO:0000259" key="14">
    <source>
        <dbReference type="PROSITE" id="PS51746"/>
    </source>
</evidence>
<reference evidence="16" key="4">
    <citation type="submission" date="2019-05" db="EMBL/GenBank/DDBJ databases">
        <authorList>
            <consortium name="Pathogen Informatics"/>
        </authorList>
    </citation>
    <scope>NUCLEOTIDE SEQUENCE</scope>
    <source>
        <strain evidence="16">17X</strain>
    </source>
</reference>
<feature type="compositionally biased region" description="Basic and acidic residues" evidence="13">
    <location>
        <begin position="719"/>
        <end position="731"/>
    </location>
</feature>
<protein>
    <recommendedName>
        <fullName evidence="4">protein-serine/threonine phosphatase</fullName>
        <ecNumber evidence="4">3.1.3.16</ecNumber>
    </recommendedName>
</protein>
<feature type="compositionally biased region" description="Polar residues" evidence="13">
    <location>
        <begin position="255"/>
        <end position="265"/>
    </location>
</feature>
<feature type="compositionally biased region" description="Low complexity" evidence="13">
    <location>
        <begin position="439"/>
        <end position="473"/>
    </location>
</feature>
<dbReference type="PANTHER" id="PTHR13832:SF803">
    <property type="entry name" value="PROTEIN PHOSPHATASE 1G"/>
    <property type="match status" value="1"/>
</dbReference>
<dbReference type="EMBL" id="LM993663">
    <property type="protein sequence ID" value="VTZ78308.1"/>
    <property type="molecule type" value="Genomic_DNA"/>
</dbReference>
<evidence type="ECO:0000256" key="9">
    <source>
        <dbReference type="ARBA" id="ARBA00023211"/>
    </source>
</evidence>
<dbReference type="GO" id="GO:0016020">
    <property type="term" value="C:membrane"/>
    <property type="evidence" value="ECO:0007669"/>
    <property type="project" value="UniProtKB-SubCell"/>
</dbReference>
<evidence type="ECO:0000256" key="11">
    <source>
        <dbReference type="ARBA" id="ARBA00048336"/>
    </source>
</evidence>
<dbReference type="InterPro" id="IPR001932">
    <property type="entry name" value="PPM-type_phosphatase-like_dom"/>
</dbReference>
<dbReference type="KEGG" id="pyo:PY17X_0911600"/>
<evidence type="ECO:0000256" key="2">
    <source>
        <dbReference type="ARBA" id="ARBA00004170"/>
    </source>
</evidence>
<dbReference type="SUPFAM" id="SSF81606">
    <property type="entry name" value="PP2C-like"/>
    <property type="match status" value="2"/>
</dbReference>
<evidence type="ECO:0000313" key="15">
    <source>
        <dbReference type="EMBL" id="CDU17891.1"/>
    </source>
</evidence>
<dbReference type="VEuPathDB" id="PlasmoDB:PY17X_0911600"/>
<keyword evidence="8 12" id="KW-0904">Protein phosphatase</keyword>
<feature type="region of interest" description="Disordered" evidence="13">
    <location>
        <begin position="439"/>
        <end position="476"/>
    </location>
</feature>
<evidence type="ECO:0000313" key="17">
    <source>
        <dbReference type="Proteomes" id="UP000072874"/>
    </source>
</evidence>
<evidence type="ECO:0000256" key="10">
    <source>
        <dbReference type="ARBA" id="ARBA00047761"/>
    </source>
</evidence>
<dbReference type="GO" id="GO:0004722">
    <property type="term" value="F:protein serine/threonine phosphatase activity"/>
    <property type="evidence" value="ECO:0007669"/>
    <property type="project" value="UniProtKB-EC"/>
</dbReference>
<reference evidence="15" key="3">
    <citation type="submission" date="2014-05" db="EMBL/GenBank/DDBJ databases">
        <authorList>
            <person name="Aslett A.Martin."/>
            <person name="De Silva Nishadi"/>
        </authorList>
    </citation>
    <scope>NUCLEOTIDE SEQUENCE</scope>
    <source>
        <strain evidence="15">YM</strain>
    </source>
</reference>
<keyword evidence="7" id="KW-0460">Magnesium</keyword>
<feature type="compositionally biased region" description="Basic and acidic residues" evidence="13">
    <location>
        <begin position="235"/>
        <end position="254"/>
    </location>
</feature>
<comment type="subcellular location">
    <subcellularLocation>
        <location evidence="2">Membrane</location>
        <topology evidence="2">Peripheral membrane protein</topology>
    </subcellularLocation>
</comment>
<dbReference type="PROSITE" id="PS51746">
    <property type="entry name" value="PPM_2"/>
    <property type="match status" value="1"/>
</dbReference>
<comment type="similarity">
    <text evidence="3 12">Belongs to the PP2C family.</text>
</comment>
<evidence type="ECO:0000256" key="3">
    <source>
        <dbReference type="ARBA" id="ARBA00006702"/>
    </source>
</evidence>
<feature type="compositionally biased region" description="Polar residues" evidence="13">
    <location>
        <begin position="306"/>
        <end position="317"/>
    </location>
</feature>
<dbReference type="InterPro" id="IPR000222">
    <property type="entry name" value="PP2C_BS"/>
</dbReference>
<dbReference type="Pfam" id="PF00481">
    <property type="entry name" value="PP2C"/>
    <property type="match status" value="2"/>
</dbReference>
<evidence type="ECO:0000256" key="8">
    <source>
        <dbReference type="ARBA" id="ARBA00022912"/>
    </source>
</evidence>
<dbReference type="RefSeq" id="XP_727575.1">
    <property type="nucleotide sequence ID" value="XM_722482.1"/>
</dbReference>
<dbReference type="InterPro" id="IPR015655">
    <property type="entry name" value="PP2C"/>
</dbReference>
<feature type="compositionally biased region" description="Polar residues" evidence="13">
    <location>
        <begin position="674"/>
        <end position="690"/>
    </location>
</feature>
<dbReference type="SMART" id="SM00332">
    <property type="entry name" value="PP2Cc"/>
    <property type="match status" value="1"/>
</dbReference>
<comment type="catalytic activity">
    <reaction evidence="11">
        <text>O-phospho-L-threonyl-[protein] + H2O = L-threonyl-[protein] + phosphate</text>
        <dbReference type="Rhea" id="RHEA:47004"/>
        <dbReference type="Rhea" id="RHEA-COMP:11060"/>
        <dbReference type="Rhea" id="RHEA-COMP:11605"/>
        <dbReference type="ChEBI" id="CHEBI:15377"/>
        <dbReference type="ChEBI" id="CHEBI:30013"/>
        <dbReference type="ChEBI" id="CHEBI:43474"/>
        <dbReference type="ChEBI" id="CHEBI:61977"/>
        <dbReference type="EC" id="3.1.3.16"/>
    </reaction>
</comment>
<dbReference type="InterPro" id="IPR036457">
    <property type="entry name" value="PPM-type-like_dom_sf"/>
</dbReference>
<feature type="region of interest" description="Disordered" evidence="13">
    <location>
        <begin position="235"/>
        <end position="317"/>
    </location>
</feature>
<dbReference type="PANTHER" id="PTHR13832">
    <property type="entry name" value="PROTEIN PHOSPHATASE 2C"/>
    <property type="match status" value="1"/>
</dbReference>
<dbReference type="GeneID" id="3854020"/>
<dbReference type="EC" id="3.1.3.16" evidence="4"/>